<dbReference type="OrthoDB" id="7882758at2759"/>
<sequence length="198" mass="21952">MPNDEDDNVSICAPVVVDVDENEEPNWGSVVLAPFQDDSHTVRVFKMMYIVAGILISNAEICDTVDRIQIAPRVDLKPDVRPEYLTSGGNSPGSRSRTHSRQNSGSGSGSEEGAPTKRRRVSVSGIAGGVVRGVTSQVSKRVGHRFVWLSDIRLILQQWRVLALSFNLWTIPNFLVQCLTSYMSKKLLINSDCDMIYK</sequence>
<accession>A0A6P4DVX8</accession>
<reference evidence="2" key="1">
    <citation type="submission" date="2025-08" db="UniProtKB">
        <authorList>
            <consortium name="RefSeq"/>
        </authorList>
    </citation>
    <scope>IDENTIFICATION</scope>
</reference>
<dbReference type="RefSeq" id="XP_016969770.1">
    <property type="nucleotide sequence ID" value="XM_017114281.1"/>
</dbReference>
<gene>
    <name evidence="2" type="primary">LOC108037652</name>
</gene>
<evidence type="ECO:0000313" key="2">
    <source>
        <dbReference type="RefSeq" id="XP_016969770.1"/>
    </source>
</evidence>
<proteinExistence type="predicted"/>
<name>A0A6P4DVX8_DRORH</name>
<evidence type="ECO:0000256" key="1">
    <source>
        <dbReference type="SAM" id="MobiDB-lite"/>
    </source>
</evidence>
<organism evidence="2">
    <name type="scientific">Drosophila rhopaloa</name>
    <name type="common">Fruit fly</name>
    <dbReference type="NCBI Taxonomy" id="1041015"/>
    <lineage>
        <taxon>Eukaryota</taxon>
        <taxon>Metazoa</taxon>
        <taxon>Ecdysozoa</taxon>
        <taxon>Arthropoda</taxon>
        <taxon>Hexapoda</taxon>
        <taxon>Insecta</taxon>
        <taxon>Pterygota</taxon>
        <taxon>Neoptera</taxon>
        <taxon>Endopterygota</taxon>
        <taxon>Diptera</taxon>
        <taxon>Brachycera</taxon>
        <taxon>Muscomorpha</taxon>
        <taxon>Ephydroidea</taxon>
        <taxon>Drosophilidae</taxon>
        <taxon>Drosophila</taxon>
        <taxon>Sophophora</taxon>
    </lineage>
</organism>
<dbReference type="AlphaFoldDB" id="A0A6P4DVX8"/>
<protein>
    <submittedName>
        <fullName evidence="2">Uncharacterized protein LOC108037652</fullName>
    </submittedName>
</protein>
<feature type="region of interest" description="Disordered" evidence="1">
    <location>
        <begin position="81"/>
        <end position="119"/>
    </location>
</feature>